<dbReference type="OrthoDB" id="1367865at2759"/>
<evidence type="ECO:0000256" key="5">
    <source>
        <dbReference type="PROSITE-ProRule" id="PRU00221"/>
    </source>
</evidence>
<evidence type="ECO:0000256" key="3">
    <source>
        <dbReference type="ARBA" id="ARBA00022737"/>
    </source>
</evidence>
<feature type="repeat" description="WD" evidence="5">
    <location>
        <begin position="431"/>
        <end position="472"/>
    </location>
</feature>
<dbReference type="Proteomes" id="UP000256601">
    <property type="component" value="Unassembled WGS sequence"/>
</dbReference>
<feature type="repeat" description="WD" evidence="5">
    <location>
        <begin position="529"/>
        <end position="562"/>
    </location>
</feature>
<organism evidence="7 9">
    <name type="scientific">Yarrowia lipolytica</name>
    <name type="common">Candida lipolytica</name>
    <dbReference type="NCBI Taxonomy" id="4952"/>
    <lineage>
        <taxon>Eukaryota</taxon>
        <taxon>Fungi</taxon>
        <taxon>Dikarya</taxon>
        <taxon>Ascomycota</taxon>
        <taxon>Saccharomycotina</taxon>
        <taxon>Dipodascomycetes</taxon>
        <taxon>Dipodascales</taxon>
        <taxon>Dipodascales incertae sedis</taxon>
        <taxon>Yarrowia</taxon>
    </lineage>
</organism>
<reference evidence="8 10" key="2">
    <citation type="submission" date="2018-07" db="EMBL/GenBank/DDBJ databases">
        <title>Draft Genome Assemblies for Five Robust Yarrowia lipolytica Strains Exhibiting High Lipid Production and Pentose Sugar Utilization and Sugar Alcohol Secretion from Undetoxified Lignocellulosic Biomass Hydrolysates.</title>
        <authorList>
            <consortium name="DOE Joint Genome Institute"/>
            <person name="Walker C."/>
            <person name="Ryu S."/>
            <person name="Na H."/>
            <person name="Zane M."/>
            <person name="LaButti K."/>
            <person name="Lipzen A."/>
            <person name="Haridas S."/>
            <person name="Barry K."/>
            <person name="Grigoriev I.V."/>
            <person name="Quarterman J."/>
            <person name="Slininger P."/>
            <person name="Dien B."/>
            <person name="Trinh C.T."/>
        </authorList>
    </citation>
    <scope>NUCLEOTIDE SEQUENCE [LARGE SCALE GENOMIC DNA]</scope>
    <source>
        <strain evidence="8 10">YB392</strain>
    </source>
</reference>
<dbReference type="Pfam" id="PF08513">
    <property type="entry name" value="LisH"/>
    <property type="match status" value="1"/>
</dbReference>
<proteinExistence type="predicted"/>
<dbReference type="GO" id="GO:0034967">
    <property type="term" value="C:Set3 complex"/>
    <property type="evidence" value="ECO:0007669"/>
    <property type="project" value="TreeGrafter"/>
</dbReference>
<keyword evidence="2 5" id="KW-0853">WD repeat</keyword>
<dbReference type="VEuPathDB" id="FungiDB:YALI0_F11165g"/>
<dbReference type="SMART" id="SM00667">
    <property type="entry name" value="LisH"/>
    <property type="match status" value="1"/>
</dbReference>
<dbReference type="AlphaFoldDB" id="A0A1D8NMZ5"/>
<gene>
    <name evidence="8" type="ORF">B0I71DRAFT_128386</name>
    <name evidence="7" type="ORF">YALI1_F14805g</name>
</gene>
<dbReference type="SMART" id="SM00320">
    <property type="entry name" value="WD40"/>
    <property type="match status" value="5"/>
</dbReference>
<feature type="repeat" description="WD" evidence="5">
    <location>
        <begin position="312"/>
        <end position="353"/>
    </location>
</feature>
<keyword evidence="3" id="KW-0677">Repeat</keyword>
<evidence type="ECO:0000256" key="4">
    <source>
        <dbReference type="ARBA" id="ARBA00023242"/>
    </source>
</evidence>
<dbReference type="InterPro" id="IPR036322">
    <property type="entry name" value="WD40_repeat_dom_sf"/>
</dbReference>
<dbReference type="Pfam" id="PF00400">
    <property type="entry name" value="WD40"/>
    <property type="match status" value="5"/>
</dbReference>
<evidence type="ECO:0000313" key="7">
    <source>
        <dbReference type="EMBL" id="AOW06979.1"/>
    </source>
</evidence>
<name>A0A1D8NMZ5_YARLL</name>
<dbReference type="InterPro" id="IPR045183">
    <property type="entry name" value="Ebi-like"/>
</dbReference>
<evidence type="ECO:0000313" key="8">
    <source>
        <dbReference type="EMBL" id="RDW27847.1"/>
    </source>
</evidence>
<dbReference type="PROSITE" id="PS50896">
    <property type="entry name" value="LISH"/>
    <property type="match status" value="1"/>
</dbReference>
<dbReference type="Gene3D" id="2.130.10.10">
    <property type="entry name" value="YVTN repeat-like/Quinoprotein amine dehydrogenase"/>
    <property type="match status" value="1"/>
</dbReference>
<dbReference type="PROSITE" id="PS50294">
    <property type="entry name" value="WD_REPEATS_REGION"/>
    <property type="match status" value="2"/>
</dbReference>
<dbReference type="GO" id="GO:0006357">
    <property type="term" value="P:regulation of transcription by RNA polymerase II"/>
    <property type="evidence" value="ECO:0007669"/>
    <property type="project" value="TreeGrafter"/>
</dbReference>
<dbReference type="InterPro" id="IPR001680">
    <property type="entry name" value="WD40_rpt"/>
</dbReference>
<dbReference type="Gene3D" id="1.20.960.30">
    <property type="match status" value="1"/>
</dbReference>
<evidence type="ECO:0000313" key="10">
    <source>
        <dbReference type="Proteomes" id="UP000256601"/>
    </source>
</evidence>
<dbReference type="FunFam" id="1.20.960.30:FF:000001">
    <property type="entry name" value="F-box-like/WD repeat-containing protein TBL1XR1"/>
    <property type="match status" value="1"/>
</dbReference>
<dbReference type="GO" id="GO:0003714">
    <property type="term" value="F:transcription corepressor activity"/>
    <property type="evidence" value="ECO:0007669"/>
    <property type="project" value="InterPro"/>
</dbReference>
<dbReference type="PROSITE" id="PS00678">
    <property type="entry name" value="WD_REPEATS_1"/>
    <property type="match status" value="1"/>
</dbReference>
<protein>
    <submittedName>
        <fullName evidence="8">WD40-repeat-containing domain protein</fullName>
    </submittedName>
</protein>
<evidence type="ECO:0000256" key="2">
    <source>
        <dbReference type="ARBA" id="ARBA00022574"/>
    </source>
</evidence>
<dbReference type="RefSeq" id="XP_505275.1">
    <property type="nucleotide sequence ID" value="XM_505275.1"/>
</dbReference>
<sequence>MSITSDELNYLVWRYLQEAGFEHTTYAFQREAGVHHLDKHFSNRIPLGALVNVAQKGIQFMEVEASVKEDGTIVDSDDKPFSLFGNDYVRSGTPEIEEEQTNALKGAATALLAAPSDITAGANVAVTKIDPGLPTTAPTLTAPANNNNIKKVVAATMTDRATNTQDTQNATSQKDMTREEVPIISLTPSVDVGSVSQCQWSPVDKNVLLTGAAGPVASLLVLNKGGEEEEGTAGTLLPTHGDEMDVDSEDTNSTKKMVKIASTTNLAHSPIPQGDKDITAVSWNRIGTLCVTAAFDGQLRLWTAQGKLRHILSLHRAPILSVRWNKTGSLVLSIDCTNTLVVWDTTSGEVRHHLSLTVAPPPASAAVSAVSAVVGDIQAALGGKDESHESAESITTGFDADWIDGLTFVMTGENHSIVVCRVGEKLPLLVFKGHSAGINDIQFDHVGLLLASASDDHSVRLWQGRSVASTATLLGHTAPVMVVRWLPLLNAANLVGGANIGTMSLVVSASLDGTARVWLPENARCLAVLALHESAIFAMEISPDRKWLATGGMDGVLVLWDLAGLEDNECTEEGAGRALARLEIGAPIDCIGWNLESDVICVGTSGKSYVVEWNEGMRETKVVA</sequence>
<dbReference type="InterPro" id="IPR019775">
    <property type="entry name" value="WD40_repeat_CS"/>
</dbReference>
<feature type="region of interest" description="Disordered" evidence="6">
    <location>
        <begin position="227"/>
        <end position="249"/>
    </location>
</feature>
<evidence type="ECO:0000313" key="9">
    <source>
        <dbReference type="Proteomes" id="UP000182444"/>
    </source>
</evidence>
<dbReference type="PROSITE" id="PS50082">
    <property type="entry name" value="WD_REPEATS_2"/>
    <property type="match status" value="3"/>
</dbReference>
<evidence type="ECO:0000256" key="6">
    <source>
        <dbReference type="SAM" id="MobiDB-lite"/>
    </source>
</evidence>
<comment type="subcellular location">
    <subcellularLocation>
        <location evidence="1">Nucleus</location>
    </subcellularLocation>
</comment>
<dbReference type="GeneID" id="2907962"/>
<dbReference type="InterPro" id="IPR015943">
    <property type="entry name" value="WD40/YVTN_repeat-like_dom_sf"/>
</dbReference>
<keyword evidence="4" id="KW-0539">Nucleus</keyword>
<dbReference type="VEuPathDB" id="FungiDB:YALI1_F14805g"/>
<dbReference type="PANTHER" id="PTHR22846:SF2">
    <property type="entry name" value="F-BOX-LIKE_WD REPEAT-CONTAINING PROTEIN EBI"/>
    <property type="match status" value="1"/>
</dbReference>
<dbReference type="SUPFAM" id="SSF50978">
    <property type="entry name" value="WD40 repeat-like"/>
    <property type="match status" value="1"/>
</dbReference>
<accession>A0A1D8NMZ5</accession>
<dbReference type="Proteomes" id="UP000182444">
    <property type="component" value="Chromosome 1F"/>
</dbReference>
<dbReference type="EMBL" id="KZ858958">
    <property type="protein sequence ID" value="RDW27847.1"/>
    <property type="molecule type" value="Genomic_DNA"/>
</dbReference>
<dbReference type="KEGG" id="yli:2907962"/>
<reference evidence="7 9" key="1">
    <citation type="journal article" date="2016" name="PLoS ONE">
        <title>Sequence Assembly of Yarrowia lipolytica Strain W29/CLIB89 Shows Transposable Element Diversity.</title>
        <authorList>
            <person name="Magnan C."/>
            <person name="Yu J."/>
            <person name="Chang I."/>
            <person name="Jahn E."/>
            <person name="Kanomata Y."/>
            <person name="Wu J."/>
            <person name="Zeller M."/>
            <person name="Oakes M."/>
            <person name="Baldi P."/>
            <person name="Sandmeyer S."/>
        </authorList>
    </citation>
    <scope>NUCLEOTIDE SEQUENCE [LARGE SCALE GENOMIC DNA]</scope>
    <source>
        <strain evidence="7">CLIB89</strain>
        <strain evidence="9">CLIB89(W29)</strain>
    </source>
</reference>
<dbReference type="InterPro" id="IPR006594">
    <property type="entry name" value="LisH"/>
</dbReference>
<dbReference type="OMA" id="KWNKCGN"/>
<dbReference type="eggNOG" id="KOG0273">
    <property type="taxonomic scope" value="Eukaryota"/>
</dbReference>
<dbReference type="EMBL" id="CP017558">
    <property type="protein sequence ID" value="AOW06979.1"/>
    <property type="molecule type" value="Genomic_DNA"/>
</dbReference>
<evidence type="ECO:0000256" key="1">
    <source>
        <dbReference type="ARBA" id="ARBA00004123"/>
    </source>
</evidence>
<dbReference type="PANTHER" id="PTHR22846">
    <property type="entry name" value="WD40 REPEAT PROTEIN"/>
    <property type="match status" value="1"/>
</dbReference>